<evidence type="ECO:0000256" key="5">
    <source>
        <dbReference type="RuleBase" id="RU361279"/>
    </source>
</evidence>
<evidence type="ECO:0000313" key="6">
    <source>
        <dbReference type="EMBL" id="ABQ31685.1"/>
    </source>
</evidence>
<dbReference type="RefSeq" id="WP_007423532.1">
    <property type="nucleotide sequence ID" value="NC_009484.1"/>
</dbReference>
<dbReference type="GO" id="GO:0009396">
    <property type="term" value="P:folic acid-containing compound biosynthetic process"/>
    <property type="evidence" value="ECO:0007669"/>
    <property type="project" value="TreeGrafter"/>
</dbReference>
<dbReference type="PIRSF" id="PIRSF006806">
    <property type="entry name" value="FTHF_cligase"/>
    <property type="match status" value="1"/>
</dbReference>
<dbReference type="PANTHER" id="PTHR23407">
    <property type="entry name" value="ATPASE INHIBITOR/5-FORMYLTETRAHYDROFOLATE CYCLO-LIGASE"/>
    <property type="match status" value="1"/>
</dbReference>
<dbReference type="HOGENOM" id="CLU_066245_0_1_5"/>
<gene>
    <name evidence="6" type="ordered locus">Acry_2493</name>
</gene>
<dbReference type="KEGG" id="acr:Acry_2493"/>
<feature type="binding site" evidence="4">
    <location>
        <position position="57"/>
    </location>
    <ligand>
        <name>substrate</name>
    </ligand>
</feature>
<dbReference type="eggNOG" id="COG0212">
    <property type="taxonomic scope" value="Bacteria"/>
</dbReference>
<keyword evidence="5" id="KW-0460">Magnesium</keyword>
<dbReference type="SUPFAM" id="SSF100950">
    <property type="entry name" value="NagB/RpiA/CoA transferase-like"/>
    <property type="match status" value="1"/>
</dbReference>
<dbReference type="GO" id="GO:0030272">
    <property type="term" value="F:5-formyltetrahydrofolate cyclo-ligase activity"/>
    <property type="evidence" value="ECO:0007669"/>
    <property type="project" value="UniProtKB-EC"/>
</dbReference>
<keyword evidence="7" id="KW-1185">Reference proteome</keyword>
<dbReference type="GO" id="GO:0046872">
    <property type="term" value="F:metal ion binding"/>
    <property type="evidence" value="ECO:0007669"/>
    <property type="project" value="UniProtKB-KW"/>
</dbReference>
<evidence type="ECO:0000256" key="2">
    <source>
        <dbReference type="ARBA" id="ARBA00022741"/>
    </source>
</evidence>
<protein>
    <recommendedName>
        <fullName evidence="5">5-formyltetrahydrofolate cyclo-ligase</fullName>
        <ecNumber evidence="5">6.3.3.2</ecNumber>
    </recommendedName>
</protein>
<name>A5G1F3_ACICJ</name>
<proteinExistence type="inferred from homology"/>
<dbReference type="AlphaFoldDB" id="A5G1F3"/>
<dbReference type="InterPro" id="IPR024185">
    <property type="entry name" value="FTHF_cligase-like_sf"/>
</dbReference>
<keyword evidence="5" id="KW-0479">Metal-binding</keyword>
<dbReference type="Pfam" id="PF01812">
    <property type="entry name" value="5-FTHF_cyc-lig"/>
    <property type="match status" value="1"/>
</dbReference>
<dbReference type="NCBIfam" id="TIGR02727">
    <property type="entry name" value="MTHFS_bact"/>
    <property type="match status" value="1"/>
</dbReference>
<reference evidence="6 7" key="1">
    <citation type="submission" date="2007-05" db="EMBL/GenBank/DDBJ databases">
        <title>Complete sequence of chromosome of Acidiphilium cryptum JF-5.</title>
        <authorList>
            <consortium name="US DOE Joint Genome Institute"/>
            <person name="Copeland A."/>
            <person name="Lucas S."/>
            <person name="Lapidus A."/>
            <person name="Barry K."/>
            <person name="Detter J.C."/>
            <person name="Glavina del Rio T."/>
            <person name="Hammon N."/>
            <person name="Israni S."/>
            <person name="Dalin E."/>
            <person name="Tice H."/>
            <person name="Pitluck S."/>
            <person name="Sims D."/>
            <person name="Brettin T."/>
            <person name="Bruce D."/>
            <person name="Han C."/>
            <person name="Schmutz J."/>
            <person name="Larimer F."/>
            <person name="Land M."/>
            <person name="Hauser L."/>
            <person name="Kyrpides N."/>
            <person name="Kim E."/>
            <person name="Magnuson T."/>
            <person name="Richardson P."/>
        </authorList>
    </citation>
    <scope>NUCLEOTIDE SEQUENCE [LARGE SCALE GENOMIC DNA]</scope>
    <source>
        <strain evidence="6 7">JF-5</strain>
    </source>
</reference>
<dbReference type="STRING" id="349163.Acry_2493"/>
<dbReference type="GO" id="GO:0035999">
    <property type="term" value="P:tetrahydrofolate interconversion"/>
    <property type="evidence" value="ECO:0007669"/>
    <property type="project" value="TreeGrafter"/>
</dbReference>
<dbReference type="EC" id="6.3.3.2" evidence="5"/>
<accession>A5G1F3</accession>
<evidence type="ECO:0000313" key="7">
    <source>
        <dbReference type="Proteomes" id="UP000000245"/>
    </source>
</evidence>
<sequence length="185" mass="19818">MTELDLIARKAAARQAALDRRDGLDPALGARLAAVVLEQCPPPAGAVVSGFWPIGAEIDIRPLLAELEARGHAIGLPVTPRRGLPLTFRRWRRGAALVPGRFGTSHPEGEEIVPDFVLVPLLAFDRRGNRLGYGAGYYDRTLAGLPDAFRLGCAYASQEVDEVPVGPQDARLHAVATERGVVRAG</sequence>
<comment type="similarity">
    <text evidence="1 5">Belongs to the 5-formyltetrahydrofolate cyclo-ligase family.</text>
</comment>
<dbReference type="Gene3D" id="3.40.50.10420">
    <property type="entry name" value="NagB/RpiA/CoA transferase-like"/>
    <property type="match status" value="1"/>
</dbReference>
<keyword evidence="3 4" id="KW-0067">ATP-binding</keyword>
<dbReference type="Proteomes" id="UP000000245">
    <property type="component" value="Chromosome"/>
</dbReference>
<feature type="binding site" evidence="4">
    <location>
        <begin position="10"/>
        <end position="14"/>
    </location>
    <ligand>
        <name>ATP</name>
        <dbReference type="ChEBI" id="CHEBI:30616"/>
    </ligand>
</feature>
<dbReference type="InterPro" id="IPR037171">
    <property type="entry name" value="NagB/RpiA_transferase-like"/>
</dbReference>
<comment type="cofactor">
    <cofactor evidence="5">
        <name>Mg(2+)</name>
        <dbReference type="ChEBI" id="CHEBI:18420"/>
    </cofactor>
</comment>
<evidence type="ECO:0000256" key="4">
    <source>
        <dbReference type="PIRSR" id="PIRSR006806-1"/>
    </source>
</evidence>
<dbReference type="EMBL" id="CP000697">
    <property type="protein sequence ID" value="ABQ31685.1"/>
    <property type="molecule type" value="Genomic_DNA"/>
</dbReference>
<dbReference type="InterPro" id="IPR002698">
    <property type="entry name" value="FTHF_cligase"/>
</dbReference>
<dbReference type="GO" id="GO:0005524">
    <property type="term" value="F:ATP binding"/>
    <property type="evidence" value="ECO:0007669"/>
    <property type="project" value="UniProtKB-KW"/>
</dbReference>
<evidence type="ECO:0000256" key="1">
    <source>
        <dbReference type="ARBA" id="ARBA00010638"/>
    </source>
</evidence>
<dbReference type="PANTHER" id="PTHR23407:SF1">
    <property type="entry name" value="5-FORMYLTETRAHYDROFOLATE CYCLO-LIGASE"/>
    <property type="match status" value="1"/>
</dbReference>
<keyword evidence="2 4" id="KW-0547">Nucleotide-binding</keyword>
<comment type="catalytic activity">
    <reaction evidence="5">
        <text>(6S)-5-formyl-5,6,7,8-tetrahydrofolate + ATP = (6R)-5,10-methenyltetrahydrofolate + ADP + phosphate</text>
        <dbReference type="Rhea" id="RHEA:10488"/>
        <dbReference type="ChEBI" id="CHEBI:30616"/>
        <dbReference type="ChEBI" id="CHEBI:43474"/>
        <dbReference type="ChEBI" id="CHEBI:57455"/>
        <dbReference type="ChEBI" id="CHEBI:57457"/>
        <dbReference type="ChEBI" id="CHEBI:456216"/>
        <dbReference type="EC" id="6.3.3.2"/>
    </reaction>
</comment>
<organism evidence="6 7">
    <name type="scientific">Acidiphilium cryptum (strain JF-5)</name>
    <dbReference type="NCBI Taxonomy" id="349163"/>
    <lineage>
        <taxon>Bacteria</taxon>
        <taxon>Pseudomonadati</taxon>
        <taxon>Pseudomonadota</taxon>
        <taxon>Alphaproteobacteria</taxon>
        <taxon>Acetobacterales</taxon>
        <taxon>Acidocellaceae</taxon>
        <taxon>Acidiphilium</taxon>
    </lineage>
</organism>
<keyword evidence="6" id="KW-0436">Ligase</keyword>
<feature type="binding site" evidence="4">
    <location>
        <begin position="130"/>
        <end position="138"/>
    </location>
    <ligand>
        <name>ATP</name>
        <dbReference type="ChEBI" id="CHEBI:30616"/>
    </ligand>
</feature>
<evidence type="ECO:0000256" key="3">
    <source>
        <dbReference type="ARBA" id="ARBA00022840"/>
    </source>
</evidence>